<dbReference type="SUPFAM" id="SSF56112">
    <property type="entry name" value="Protein kinase-like (PK-like)"/>
    <property type="match status" value="1"/>
</dbReference>
<dbReference type="AlphaFoldDB" id="A0A166SAQ7"/>
<dbReference type="EMBL" id="LFIV01000088">
    <property type="protein sequence ID" value="KZL70478.1"/>
    <property type="molecule type" value="Genomic_DNA"/>
</dbReference>
<evidence type="ECO:0000313" key="4">
    <source>
        <dbReference type="Proteomes" id="UP000076552"/>
    </source>
</evidence>
<dbReference type="Pfam" id="PF00069">
    <property type="entry name" value="Pkinase"/>
    <property type="match status" value="1"/>
</dbReference>
<dbReference type="GO" id="GO:0004674">
    <property type="term" value="F:protein serine/threonine kinase activity"/>
    <property type="evidence" value="ECO:0007669"/>
    <property type="project" value="UniProtKB-KW"/>
</dbReference>
<keyword evidence="4" id="KW-1185">Reference proteome</keyword>
<evidence type="ECO:0000259" key="2">
    <source>
        <dbReference type="PROSITE" id="PS50011"/>
    </source>
</evidence>
<accession>A0A166SAQ7</accession>
<evidence type="ECO:0000256" key="1">
    <source>
        <dbReference type="SAM" id="MobiDB-lite"/>
    </source>
</evidence>
<feature type="domain" description="Protein kinase" evidence="2">
    <location>
        <begin position="359"/>
        <end position="623"/>
    </location>
</feature>
<feature type="compositionally biased region" description="Polar residues" evidence="1">
    <location>
        <begin position="57"/>
        <end position="67"/>
    </location>
</feature>
<dbReference type="STRING" id="708197.A0A166SAQ7"/>
<dbReference type="PANTHER" id="PTHR44167">
    <property type="entry name" value="OVARIAN-SPECIFIC SERINE/THREONINE-PROTEIN KINASE LOK-RELATED"/>
    <property type="match status" value="1"/>
</dbReference>
<dbReference type="InterPro" id="IPR000719">
    <property type="entry name" value="Prot_kinase_dom"/>
</dbReference>
<keyword evidence="3" id="KW-0808">Transferase</keyword>
<sequence>MYSSNGGSTQSFSDSAELQRRIKRTEAEHRRNSPLAGRSKPAKSVAEGTQRKDEPTTHTTVESSTLSTPGNLELAELIKAFTNASLASLPDARLILASPRRPADADSAIVPLPHNVGGWDMVGIVQRTQDVNFTLCIPYYDSPCETVATRLIPMQLQCSIYYNPANDDCVLINKSYTDIYLTCLSSPTTRKRLSCDQTRVIRPGMWRISVEVDNDSVQLHLVDFLMLRRQFTVTLHEGLAGSSTSIKRLASGLASDDKQIAIKRRRREGDVTEILLATTANSTRKAPDALVAGAAKTLDPAVTASLKLIRAGGTPLLDLSDGGVAVVRTIQSRDETTCSTPTRAPTGVSCASNTTTYRLNRLERIADTLSASVFTGRHSALSEKVVAKVIRYRGKTAEDLIKCATIWKREKSVLEKLHHPNIISLKAFDGRIFVMLVEHLPPSLHRGLNSPFKPTDAHTILRGTSSALAYLAGQRIIHNDIKPANIAYSPVRGPVLLDFGLATTANEKGLPGGTPWYIPPDLVVQRTRGTPGDVWALGVTMLYVLGKITLPERTTRGWLIRDVMTRDEEAREYLMIWLDIVARAREKLGRADRVEDHVFHMLEPGSNSRIKAAKIAAAFEDVAKAATETCSR</sequence>
<gene>
    <name evidence="3" type="ORF">CT0861_09586</name>
</gene>
<dbReference type="PROSITE" id="PS50011">
    <property type="entry name" value="PROTEIN_KINASE_DOM"/>
    <property type="match status" value="1"/>
</dbReference>
<dbReference type="Proteomes" id="UP000076552">
    <property type="component" value="Unassembled WGS sequence"/>
</dbReference>
<dbReference type="SMART" id="SM00220">
    <property type="entry name" value="S_TKc"/>
    <property type="match status" value="1"/>
</dbReference>
<feature type="compositionally biased region" description="Basic and acidic residues" evidence="1">
    <location>
        <begin position="17"/>
        <end position="31"/>
    </location>
</feature>
<evidence type="ECO:0000313" key="3">
    <source>
        <dbReference type="EMBL" id="KZL70478.1"/>
    </source>
</evidence>
<dbReference type="InterPro" id="IPR011009">
    <property type="entry name" value="Kinase-like_dom_sf"/>
</dbReference>
<comment type="caution">
    <text evidence="3">The sequence shown here is derived from an EMBL/GenBank/DDBJ whole genome shotgun (WGS) entry which is preliminary data.</text>
</comment>
<dbReference type="PANTHER" id="PTHR44167:SF18">
    <property type="entry name" value="PROTEIN KINASE DOMAIN-CONTAINING PROTEIN"/>
    <property type="match status" value="1"/>
</dbReference>
<organism evidence="3 4">
    <name type="scientific">Colletotrichum tofieldiae</name>
    <dbReference type="NCBI Taxonomy" id="708197"/>
    <lineage>
        <taxon>Eukaryota</taxon>
        <taxon>Fungi</taxon>
        <taxon>Dikarya</taxon>
        <taxon>Ascomycota</taxon>
        <taxon>Pezizomycotina</taxon>
        <taxon>Sordariomycetes</taxon>
        <taxon>Hypocreomycetidae</taxon>
        <taxon>Glomerellales</taxon>
        <taxon>Glomerellaceae</taxon>
        <taxon>Colletotrichum</taxon>
        <taxon>Colletotrichum spaethianum species complex</taxon>
    </lineage>
</organism>
<dbReference type="Gene3D" id="3.30.200.20">
    <property type="entry name" value="Phosphorylase Kinase, domain 1"/>
    <property type="match status" value="1"/>
</dbReference>
<dbReference type="GO" id="GO:0005524">
    <property type="term" value="F:ATP binding"/>
    <property type="evidence" value="ECO:0007669"/>
    <property type="project" value="InterPro"/>
</dbReference>
<dbReference type="GO" id="GO:0044773">
    <property type="term" value="P:mitotic DNA damage checkpoint signaling"/>
    <property type="evidence" value="ECO:0007669"/>
    <property type="project" value="TreeGrafter"/>
</dbReference>
<dbReference type="Gene3D" id="1.10.510.10">
    <property type="entry name" value="Transferase(Phosphotransferase) domain 1"/>
    <property type="match status" value="1"/>
</dbReference>
<dbReference type="GO" id="GO:0005737">
    <property type="term" value="C:cytoplasm"/>
    <property type="evidence" value="ECO:0007669"/>
    <property type="project" value="TreeGrafter"/>
</dbReference>
<keyword evidence="3" id="KW-0723">Serine/threonine-protein kinase</keyword>
<keyword evidence="3" id="KW-0418">Kinase</keyword>
<protein>
    <submittedName>
        <fullName evidence="3">Serine/threonine protein kinase</fullName>
    </submittedName>
</protein>
<feature type="region of interest" description="Disordered" evidence="1">
    <location>
        <begin position="1"/>
        <end position="67"/>
    </location>
</feature>
<dbReference type="CDD" id="cd00180">
    <property type="entry name" value="PKc"/>
    <property type="match status" value="1"/>
</dbReference>
<name>A0A166SAQ7_9PEZI</name>
<feature type="compositionally biased region" description="Polar residues" evidence="1">
    <location>
        <begin position="1"/>
        <end position="16"/>
    </location>
</feature>
<reference evidence="3 4" key="1">
    <citation type="submission" date="2015-06" db="EMBL/GenBank/DDBJ databases">
        <title>Survival trade-offs in plant roots during colonization by closely related pathogenic and mutualistic fungi.</title>
        <authorList>
            <person name="Hacquard S."/>
            <person name="Kracher B."/>
            <person name="Hiruma K."/>
            <person name="Weinman A."/>
            <person name="Muench P."/>
            <person name="Garrido Oter R."/>
            <person name="Ver Loren van Themaat E."/>
            <person name="Dallerey J.-F."/>
            <person name="Damm U."/>
            <person name="Henrissat B."/>
            <person name="Lespinet O."/>
            <person name="Thon M."/>
            <person name="Kemen E."/>
            <person name="McHardy A.C."/>
            <person name="Schulze-Lefert P."/>
            <person name="O'Connell R.J."/>
        </authorList>
    </citation>
    <scope>NUCLEOTIDE SEQUENCE [LARGE SCALE GENOMIC DNA]</scope>
    <source>
        <strain evidence="3 4">0861</strain>
    </source>
</reference>
<proteinExistence type="predicted"/>
<dbReference type="GO" id="GO:0005634">
    <property type="term" value="C:nucleus"/>
    <property type="evidence" value="ECO:0007669"/>
    <property type="project" value="TreeGrafter"/>
</dbReference>